<evidence type="ECO:0000256" key="1">
    <source>
        <dbReference type="SAM" id="SignalP"/>
    </source>
</evidence>
<dbReference type="RefSeq" id="XP_067819751.1">
    <property type="nucleotide sequence ID" value="XM_067958284.1"/>
</dbReference>
<dbReference type="OrthoDB" id="101245at2759"/>
<dbReference type="AlphaFoldDB" id="A0A976FNV5"/>
<keyword evidence="3" id="KW-1185">Reference proteome</keyword>
<name>A0A976FNV5_BRELC</name>
<gene>
    <name evidence="2" type="ORF">CCR75_000176</name>
</gene>
<dbReference type="GeneID" id="94343955"/>
<dbReference type="Proteomes" id="UP000294530">
    <property type="component" value="Unassembled WGS sequence"/>
</dbReference>
<proteinExistence type="predicted"/>
<evidence type="ECO:0000313" key="3">
    <source>
        <dbReference type="Proteomes" id="UP000294530"/>
    </source>
</evidence>
<comment type="caution">
    <text evidence="2">The sequence shown here is derived from an EMBL/GenBank/DDBJ whole genome shotgun (WGS) entry which is preliminary data.</text>
</comment>
<sequence>MVKARWGSVMLMCSLALHAYNEAARVRGESVPHAVNESIKRQESRSHFEERATDDMSFVGPISELAQKAIAEIQSGLNGQIIKNARGNVESIRNSVMKWVRWTKKSASISKSATENDQSKQLFNVFKAHFSEVDRARVIIASLNSGANNSRFQRHMRHMRDFMMEEWNAKPREQVYNMLRLDATHSDFLTSSMLQLFVKFLDKYHHKNYNILRDKLMKAYVDHRQILRDRLTNDTGIGKTLLGIIPPNYWNSPTFYPAILLLEENELAHLSVTELVRSPKLDSWCSFVRDKNGEDPYRILIKKLLDEKFELELATELEAALKQEPPGDFYWKLEQLENALFQRWRDVLNLHSTKIRKFLLLDTVEEKSFFRKPLSWIYLSYINYRGFLVRRTILQKLELSYGGVRQVIDVAKEIDPRIASMVITAYYRRWKTSDEALKDLNLMDINLTKGVLNGRWFAHWIEFVFISEQSVDPIKYVIAFAKKNHSEQKIAVLLQSAIEDAPTIIVKEMVEKILVEYIKQTPTNNVLAGLGLDQAGDNLFSTPNILYWIVGTDHWNEPRPKFDPFRHFYTEDKLLKLSSSASTAANSDAAVKFFADEMIQYLEALSVKRPNKRLRTSAHNP</sequence>
<dbReference type="KEGG" id="blac:94343955"/>
<evidence type="ECO:0000313" key="2">
    <source>
        <dbReference type="EMBL" id="TDH70252.1"/>
    </source>
</evidence>
<feature type="signal peptide" evidence="1">
    <location>
        <begin position="1"/>
        <end position="23"/>
    </location>
</feature>
<organism evidence="2 3">
    <name type="scientific">Bremia lactucae</name>
    <name type="common">Lettuce downy mildew</name>
    <dbReference type="NCBI Taxonomy" id="4779"/>
    <lineage>
        <taxon>Eukaryota</taxon>
        <taxon>Sar</taxon>
        <taxon>Stramenopiles</taxon>
        <taxon>Oomycota</taxon>
        <taxon>Peronosporomycetes</taxon>
        <taxon>Peronosporales</taxon>
        <taxon>Peronosporaceae</taxon>
        <taxon>Bremia</taxon>
    </lineage>
</organism>
<keyword evidence="1" id="KW-0732">Signal</keyword>
<dbReference type="EMBL" id="SHOA02000010">
    <property type="protein sequence ID" value="TDH70252.1"/>
    <property type="molecule type" value="Genomic_DNA"/>
</dbReference>
<evidence type="ECO:0008006" key="4">
    <source>
        <dbReference type="Google" id="ProtNLM"/>
    </source>
</evidence>
<accession>A0A976FNV5</accession>
<protein>
    <recommendedName>
        <fullName evidence="4">RxLR effector protein</fullName>
    </recommendedName>
</protein>
<feature type="chain" id="PRO_5036687773" description="RxLR effector protein" evidence="1">
    <location>
        <begin position="24"/>
        <end position="621"/>
    </location>
</feature>
<reference evidence="2 3" key="1">
    <citation type="journal article" date="2021" name="Genome Biol.">
        <title>AFLAP: assembly-free linkage analysis pipeline using k-mers from genome sequencing data.</title>
        <authorList>
            <person name="Fletcher K."/>
            <person name="Zhang L."/>
            <person name="Gil J."/>
            <person name="Han R."/>
            <person name="Cavanaugh K."/>
            <person name="Michelmore R."/>
        </authorList>
    </citation>
    <scope>NUCLEOTIDE SEQUENCE [LARGE SCALE GENOMIC DNA]</scope>
    <source>
        <strain evidence="2 3">SF5</strain>
    </source>
</reference>